<evidence type="ECO:0000256" key="8">
    <source>
        <dbReference type="ARBA" id="ARBA00037801"/>
    </source>
</evidence>
<name>A0A2R5G981_9STRA</name>
<evidence type="ECO:0000256" key="10">
    <source>
        <dbReference type="SAM" id="Phobius"/>
    </source>
</evidence>
<protein>
    <submittedName>
        <fullName evidence="12">Syntaxin-10</fullName>
    </submittedName>
</protein>
<dbReference type="Pfam" id="PF09177">
    <property type="entry name" value="STX6_10_61_N"/>
    <property type="match status" value="1"/>
</dbReference>
<gene>
    <name evidence="12" type="ORF">FCC1311_037932</name>
</gene>
<dbReference type="GO" id="GO:0016020">
    <property type="term" value="C:membrane"/>
    <property type="evidence" value="ECO:0007669"/>
    <property type="project" value="InterPro"/>
</dbReference>
<evidence type="ECO:0000256" key="7">
    <source>
        <dbReference type="ARBA" id="ARBA00023136"/>
    </source>
</evidence>
<dbReference type="Gene3D" id="1.20.58.90">
    <property type="match status" value="1"/>
</dbReference>
<keyword evidence="5 10" id="KW-1133">Transmembrane helix</keyword>
<keyword evidence="9" id="KW-0175">Coiled coil</keyword>
<dbReference type="Proteomes" id="UP000241890">
    <property type="component" value="Unassembled WGS sequence"/>
</dbReference>
<dbReference type="FunCoup" id="A0A2R5G981">
    <property type="interactions" value="100"/>
</dbReference>
<keyword evidence="13" id="KW-1185">Reference proteome</keyword>
<evidence type="ECO:0000256" key="6">
    <source>
        <dbReference type="ARBA" id="ARBA00023034"/>
    </source>
</evidence>
<keyword evidence="6" id="KW-0333">Golgi apparatus</keyword>
<dbReference type="GO" id="GO:0015031">
    <property type="term" value="P:protein transport"/>
    <property type="evidence" value="ECO:0007669"/>
    <property type="project" value="UniProtKB-KW"/>
</dbReference>
<dbReference type="Gene3D" id="1.20.5.110">
    <property type="match status" value="1"/>
</dbReference>
<evidence type="ECO:0000256" key="5">
    <source>
        <dbReference type="ARBA" id="ARBA00022989"/>
    </source>
</evidence>
<dbReference type="CDD" id="cd15841">
    <property type="entry name" value="SNARE_Qc"/>
    <property type="match status" value="1"/>
</dbReference>
<feature type="coiled-coil region" evidence="9">
    <location>
        <begin position="51"/>
        <end position="78"/>
    </location>
</feature>
<dbReference type="SMART" id="SM00397">
    <property type="entry name" value="t_SNARE"/>
    <property type="match status" value="1"/>
</dbReference>
<evidence type="ECO:0000256" key="1">
    <source>
        <dbReference type="ARBA" id="ARBA00009063"/>
    </source>
</evidence>
<dbReference type="GO" id="GO:0005794">
    <property type="term" value="C:Golgi apparatus"/>
    <property type="evidence" value="ECO:0007669"/>
    <property type="project" value="UniProtKB-SubCell"/>
</dbReference>
<feature type="domain" description="T-SNARE coiled-coil homology" evidence="11">
    <location>
        <begin position="169"/>
        <end position="231"/>
    </location>
</feature>
<evidence type="ECO:0000256" key="3">
    <source>
        <dbReference type="ARBA" id="ARBA00022692"/>
    </source>
</evidence>
<sequence length="260" mass="28728">MSSIEVPLIGSSTSDDPFYAFRDELQAHVQKASKRFAQWKHLLETTDTAQNKTFQNEHASLKAELNSLQSSAADLDQVLKRVQTHRSNFAHISDGELNSRQAFMREIKNEIRSMQGSMTSAQTVGKLEADAKKDLLRRSNNNADGGALGAAAAAASNQAFIEDQQQQQLMAQRQQDEHLDELEQGASRLGHMATAIGEEIDAQNIMLDDLGDDVEAASTRLEATLSKMDKILKSNSRCQTWTILSLLGVLFVLILLVAWT</sequence>
<keyword evidence="2" id="KW-0813">Transport</keyword>
<dbReference type="SUPFAM" id="SSF47661">
    <property type="entry name" value="t-snare proteins"/>
    <property type="match status" value="1"/>
</dbReference>
<dbReference type="SUPFAM" id="SSF58038">
    <property type="entry name" value="SNARE fusion complex"/>
    <property type="match status" value="1"/>
</dbReference>
<organism evidence="12 13">
    <name type="scientific">Hondaea fermentalgiana</name>
    <dbReference type="NCBI Taxonomy" id="2315210"/>
    <lineage>
        <taxon>Eukaryota</taxon>
        <taxon>Sar</taxon>
        <taxon>Stramenopiles</taxon>
        <taxon>Bigyra</taxon>
        <taxon>Labyrinthulomycetes</taxon>
        <taxon>Thraustochytrida</taxon>
        <taxon>Thraustochytriidae</taxon>
        <taxon>Hondaea</taxon>
    </lineage>
</organism>
<reference evidence="12 13" key="1">
    <citation type="submission" date="2017-12" db="EMBL/GenBank/DDBJ databases">
        <title>Sequencing, de novo assembly and annotation of complete genome of a new Thraustochytrid species, strain FCC1311.</title>
        <authorList>
            <person name="Sedici K."/>
            <person name="Godart F."/>
            <person name="Aiese Cigliano R."/>
            <person name="Sanseverino W."/>
            <person name="Barakat M."/>
            <person name="Ortet P."/>
            <person name="Marechal E."/>
            <person name="Cagnac O."/>
            <person name="Amato A."/>
        </authorList>
    </citation>
    <scope>NUCLEOTIDE SEQUENCE [LARGE SCALE GENOMIC DNA]</scope>
</reference>
<evidence type="ECO:0000256" key="4">
    <source>
        <dbReference type="ARBA" id="ARBA00022927"/>
    </source>
</evidence>
<dbReference type="Pfam" id="PF05739">
    <property type="entry name" value="SNARE"/>
    <property type="match status" value="1"/>
</dbReference>
<evidence type="ECO:0000313" key="13">
    <source>
        <dbReference type="Proteomes" id="UP000241890"/>
    </source>
</evidence>
<dbReference type="InterPro" id="IPR010989">
    <property type="entry name" value="SNARE"/>
</dbReference>
<proteinExistence type="inferred from homology"/>
<dbReference type="EMBL" id="BEYU01000032">
    <property type="protein sequence ID" value="GBG27570.1"/>
    <property type="molecule type" value="Genomic_DNA"/>
</dbReference>
<dbReference type="AlphaFoldDB" id="A0A2R5G981"/>
<comment type="caution">
    <text evidence="12">The sequence shown here is derived from an EMBL/GenBank/DDBJ whole genome shotgun (WGS) entry which is preliminary data.</text>
</comment>
<evidence type="ECO:0000313" key="12">
    <source>
        <dbReference type="EMBL" id="GBG27570.1"/>
    </source>
</evidence>
<dbReference type="GO" id="GO:0048193">
    <property type="term" value="P:Golgi vesicle transport"/>
    <property type="evidence" value="ECO:0007669"/>
    <property type="project" value="InterPro"/>
</dbReference>
<keyword evidence="7 10" id="KW-0472">Membrane</keyword>
<evidence type="ECO:0000256" key="2">
    <source>
        <dbReference type="ARBA" id="ARBA00022448"/>
    </source>
</evidence>
<evidence type="ECO:0000259" key="11">
    <source>
        <dbReference type="PROSITE" id="PS50192"/>
    </source>
</evidence>
<dbReference type="InParanoid" id="A0A2R5G981"/>
<comment type="subcellular location">
    <subcellularLocation>
        <location evidence="8">Golgi apparatus</location>
        <location evidence="8">trans-Golgi network membrane</location>
        <topology evidence="8">Single-pass type IV membrane protein</topology>
    </subcellularLocation>
</comment>
<comment type="similarity">
    <text evidence="1">Belongs to the syntaxin family.</text>
</comment>
<dbReference type="InterPro" id="IPR000727">
    <property type="entry name" value="T_SNARE_dom"/>
</dbReference>
<dbReference type="OrthoDB" id="546861at2759"/>
<dbReference type="PANTHER" id="PTHR12791">
    <property type="entry name" value="GOLGI SNARE BET1-RELATED"/>
    <property type="match status" value="1"/>
</dbReference>
<keyword evidence="4" id="KW-0653">Protein transport</keyword>
<keyword evidence="3 10" id="KW-0812">Transmembrane</keyword>
<dbReference type="PROSITE" id="PS50192">
    <property type="entry name" value="T_SNARE"/>
    <property type="match status" value="1"/>
</dbReference>
<dbReference type="InterPro" id="IPR015260">
    <property type="entry name" value="Syntaxin-6/10/61_N"/>
</dbReference>
<dbReference type="FunFam" id="1.20.58.90:FF:000004">
    <property type="entry name" value="Syntaxin 10"/>
    <property type="match status" value="1"/>
</dbReference>
<feature type="transmembrane region" description="Helical" evidence="10">
    <location>
        <begin position="241"/>
        <end position="259"/>
    </location>
</feature>
<accession>A0A2R5G981</accession>
<evidence type="ECO:0000256" key="9">
    <source>
        <dbReference type="SAM" id="Coils"/>
    </source>
</evidence>